<dbReference type="InterPro" id="IPR033479">
    <property type="entry name" value="dCache_1"/>
</dbReference>
<evidence type="ECO:0000256" key="11">
    <source>
        <dbReference type="SAM" id="Coils"/>
    </source>
</evidence>
<dbReference type="GO" id="GO:0005886">
    <property type="term" value="C:plasma membrane"/>
    <property type="evidence" value="ECO:0007669"/>
    <property type="project" value="UniProtKB-SubCell"/>
</dbReference>
<dbReference type="AlphaFoldDB" id="A0A7C4KI14"/>
<evidence type="ECO:0000256" key="12">
    <source>
        <dbReference type="SAM" id="MobiDB-lite"/>
    </source>
</evidence>
<evidence type="ECO:0000256" key="2">
    <source>
        <dbReference type="ARBA" id="ARBA00004651"/>
    </source>
</evidence>
<evidence type="ECO:0000259" key="14">
    <source>
        <dbReference type="PROSITE" id="PS50885"/>
    </source>
</evidence>
<dbReference type="CDD" id="cd06225">
    <property type="entry name" value="HAMP"/>
    <property type="match status" value="1"/>
</dbReference>
<proteinExistence type="predicted"/>
<comment type="catalytic activity">
    <reaction evidence="1">
        <text>ATP + protein L-histidine = ADP + protein N-phospho-L-histidine.</text>
        <dbReference type="EC" id="2.7.13.3"/>
    </reaction>
</comment>
<evidence type="ECO:0000256" key="9">
    <source>
        <dbReference type="ARBA" id="ARBA00022989"/>
    </source>
</evidence>
<dbReference type="Pfam" id="PF01590">
    <property type="entry name" value="GAF"/>
    <property type="match status" value="1"/>
</dbReference>
<evidence type="ECO:0000313" key="15">
    <source>
        <dbReference type="EMBL" id="HGS20451.1"/>
    </source>
</evidence>
<gene>
    <name evidence="15" type="ORF">ENT37_01115</name>
</gene>
<dbReference type="Gene3D" id="3.30.450.40">
    <property type="match status" value="3"/>
</dbReference>
<evidence type="ECO:0000256" key="5">
    <source>
        <dbReference type="ARBA" id="ARBA00022553"/>
    </source>
</evidence>
<feature type="transmembrane region" description="Helical" evidence="13">
    <location>
        <begin position="195"/>
        <end position="216"/>
    </location>
</feature>
<keyword evidence="7 13" id="KW-0812">Transmembrane</keyword>
<keyword evidence="8" id="KW-0418">Kinase</keyword>
<keyword evidence="9 13" id="KW-1133">Transmembrane helix</keyword>
<feature type="region of interest" description="Disordered" evidence="12">
    <location>
        <begin position="945"/>
        <end position="967"/>
    </location>
</feature>
<dbReference type="SUPFAM" id="SSF55781">
    <property type="entry name" value="GAF domain-like"/>
    <property type="match status" value="3"/>
</dbReference>
<dbReference type="InterPro" id="IPR029151">
    <property type="entry name" value="Sensor-like_sf"/>
</dbReference>
<dbReference type="EC" id="2.7.13.3" evidence="3"/>
<keyword evidence="5" id="KW-0597">Phosphoprotein</keyword>
<dbReference type="PANTHER" id="PTHR45528">
    <property type="entry name" value="SENSOR HISTIDINE KINASE CPXA"/>
    <property type="match status" value="1"/>
</dbReference>
<feature type="domain" description="HAMP" evidence="14">
    <location>
        <begin position="531"/>
        <end position="583"/>
    </location>
</feature>
<feature type="transmembrane region" description="Helical" evidence="13">
    <location>
        <begin position="82"/>
        <end position="100"/>
    </location>
</feature>
<evidence type="ECO:0000256" key="6">
    <source>
        <dbReference type="ARBA" id="ARBA00022679"/>
    </source>
</evidence>
<dbReference type="GO" id="GO:0000155">
    <property type="term" value="F:phosphorelay sensor kinase activity"/>
    <property type="evidence" value="ECO:0007669"/>
    <property type="project" value="TreeGrafter"/>
</dbReference>
<keyword evidence="10 13" id="KW-0472">Membrane</keyword>
<feature type="coiled-coil region" evidence="11">
    <location>
        <begin position="885"/>
        <end position="912"/>
    </location>
</feature>
<evidence type="ECO:0000256" key="10">
    <source>
        <dbReference type="ARBA" id="ARBA00023136"/>
    </source>
</evidence>
<dbReference type="Pfam" id="PF00672">
    <property type="entry name" value="HAMP"/>
    <property type="match status" value="1"/>
</dbReference>
<evidence type="ECO:0000256" key="4">
    <source>
        <dbReference type="ARBA" id="ARBA00022475"/>
    </source>
</evidence>
<dbReference type="Gene3D" id="6.10.340.10">
    <property type="match status" value="1"/>
</dbReference>
<comment type="caution">
    <text evidence="15">The sequence shown here is derived from an EMBL/GenBank/DDBJ whole genome shotgun (WGS) entry which is preliminary data.</text>
</comment>
<dbReference type="Gene3D" id="3.30.450.20">
    <property type="entry name" value="PAS domain"/>
    <property type="match status" value="1"/>
</dbReference>
<dbReference type="PROSITE" id="PS50885">
    <property type="entry name" value="HAMP"/>
    <property type="match status" value="1"/>
</dbReference>
<dbReference type="CDD" id="cd18773">
    <property type="entry name" value="PDC1_HK_sensor"/>
    <property type="match status" value="1"/>
</dbReference>
<keyword evidence="6" id="KW-0808">Transferase</keyword>
<keyword evidence="4" id="KW-1003">Cell membrane</keyword>
<dbReference type="Pfam" id="PF02743">
    <property type="entry name" value="dCache_1"/>
    <property type="match status" value="1"/>
</dbReference>
<dbReference type="SMART" id="SM00065">
    <property type="entry name" value="GAF"/>
    <property type="match status" value="2"/>
</dbReference>
<dbReference type="SMART" id="SM00304">
    <property type="entry name" value="HAMP"/>
    <property type="match status" value="1"/>
</dbReference>
<dbReference type="InterPro" id="IPR029016">
    <property type="entry name" value="GAF-like_dom_sf"/>
</dbReference>
<reference evidence="15" key="1">
    <citation type="journal article" date="2020" name="mSystems">
        <title>Genome- and Community-Level Interaction Insights into Carbon Utilization and Element Cycling Functions of Hydrothermarchaeota in Hydrothermal Sediment.</title>
        <authorList>
            <person name="Zhou Z."/>
            <person name="Liu Y."/>
            <person name="Xu W."/>
            <person name="Pan J."/>
            <person name="Luo Z.H."/>
            <person name="Li M."/>
        </authorList>
    </citation>
    <scope>NUCLEOTIDE SEQUENCE [LARGE SCALE GENOMIC DNA]</scope>
    <source>
        <strain evidence="15">SpSt-573</strain>
    </source>
</reference>
<feature type="transmembrane region" description="Helical" evidence="13">
    <location>
        <begin position="50"/>
        <end position="70"/>
    </location>
</feature>
<evidence type="ECO:0000256" key="3">
    <source>
        <dbReference type="ARBA" id="ARBA00012438"/>
    </source>
</evidence>
<dbReference type="PANTHER" id="PTHR45528:SF10">
    <property type="entry name" value="METHYL-ACCEPTING CHEMOTAXIS PROTEIN"/>
    <property type="match status" value="1"/>
</dbReference>
<feature type="transmembrane region" description="Helical" evidence="13">
    <location>
        <begin position="21"/>
        <end position="44"/>
    </location>
</feature>
<evidence type="ECO:0000256" key="1">
    <source>
        <dbReference type="ARBA" id="ARBA00000085"/>
    </source>
</evidence>
<keyword evidence="11" id="KW-0175">Coiled coil</keyword>
<organism evidence="15">
    <name type="scientific">Anaerolinea thermolimosa</name>
    <dbReference type="NCBI Taxonomy" id="229919"/>
    <lineage>
        <taxon>Bacteria</taxon>
        <taxon>Bacillati</taxon>
        <taxon>Chloroflexota</taxon>
        <taxon>Anaerolineae</taxon>
        <taxon>Anaerolineales</taxon>
        <taxon>Anaerolineaceae</taxon>
        <taxon>Anaerolinea</taxon>
    </lineage>
</organism>
<sequence>MTQPTSIPATKENHRNPSSRPFQVTLATVSIISFLALGGYLALFLNTRQWQVLLPAIMFFGVFGVSLYGLEQIHRNRFTLAPLWWEGVFLGLGFLVQAMFIKNTGLTSALIYLVYILLLSSILREYRQNSLVILAGLSVSAFISLGGVYSPFISIEAPIVNSVLSAFFVLFLGTYAIFILFNVIASTMQLRLTTAFITIAIASLLVATIVLTQVSIQQQRQSVRANVVSSAEQVADNIDHFLKTNLRAVQQEAQLTPIVNFLNIYTHGRIDTRLESEVRSVFKTLLNSETNERIYLTSYALLDTSGKNLIDTTDANEGRLESDQPYFKVPIKNGRAYISDVVFDPTGGTFIYISAPVRNTKNQIVGVYRIRFNALIFQRMLETYSGLLGIRSHAMLFDEYTIRLADTFTPNLVYTTVTGLQAAQIETLVAENRLPNRQSAIQGTGQTDLAQALQNPNPAFSFESNLEPESKPDPWVEIGGVASMTEKPWKVVYIQADFNDATIRDPQIRVATLVATILSLIVGFISVGVSNYLSAPITSLTRTAQKISQGDLETRTNILGADEFGTLGRAFNQMADQLRAFITDLENRVAERTREISQRNEALTYRSRQLQTVAEVARSIVTSQDLQPLLNSITQLISERFGFYHVGIFLLDEAREFAVLRAANSEGGQRMLARRHRLGVGKTGIVGYVTGTGNPRIATDVGEDSVFFNNPDLPLTRSEMALPLKVNEEVIGALDIQSVEPNAFSHEDIELFSTLADQIAVAIYNNRLYTETARALAEAENIHRQYLRQEWETHLTRQKIHAYQYTPQGLTPVESEPLPQTLTLYGDEPLVLKEQLPDQTTRTILAVPISVRGEIIGVIRVEDSAERQSWSEDELQAVREVAQQVGIALEAARLLERTVQRAEREKKVLEITGKIRATNDPQEMLEIAAAELQKALGASHTQIFVRNADQPVPGDGNGRGPHGKNEI</sequence>
<evidence type="ECO:0000256" key="8">
    <source>
        <dbReference type="ARBA" id="ARBA00022777"/>
    </source>
</evidence>
<dbReference type="SUPFAM" id="SSF103190">
    <property type="entry name" value="Sensory domain-like"/>
    <property type="match status" value="1"/>
</dbReference>
<name>A0A7C4KI14_9CHLR</name>
<dbReference type="EMBL" id="DSYK01000054">
    <property type="protein sequence ID" value="HGS20451.1"/>
    <property type="molecule type" value="Genomic_DNA"/>
</dbReference>
<feature type="transmembrane region" description="Helical" evidence="13">
    <location>
        <begin position="159"/>
        <end position="183"/>
    </location>
</feature>
<dbReference type="InterPro" id="IPR050398">
    <property type="entry name" value="HssS/ArlS-like"/>
</dbReference>
<dbReference type="SUPFAM" id="SSF158472">
    <property type="entry name" value="HAMP domain-like"/>
    <property type="match status" value="1"/>
</dbReference>
<feature type="transmembrane region" description="Helical" evidence="13">
    <location>
        <begin position="106"/>
        <end position="124"/>
    </location>
</feature>
<protein>
    <recommendedName>
        <fullName evidence="3">histidine kinase</fullName>
        <ecNumber evidence="3">2.7.13.3</ecNumber>
    </recommendedName>
</protein>
<dbReference type="InterPro" id="IPR003660">
    <property type="entry name" value="HAMP_dom"/>
</dbReference>
<accession>A0A7C4KI14</accession>
<dbReference type="InterPro" id="IPR003018">
    <property type="entry name" value="GAF"/>
</dbReference>
<evidence type="ECO:0000256" key="7">
    <source>
        <dbReference type="ARBA" id="ARBA00022692"/>
    </source>
</evidence>
<evidence type="ECO:0000256" key="13">
    <source>
        <dbReference type="SAM" id="Phobius"/>
    </source>
</evidence>
<dbReference type="Pfam" id="PF13185">
    <property type="entry name" value="GAF_2"/>
    <property type="match status" value="1"/>
</dbReference>
<comment type="subcellular location">
    <subcellularLocation>
        <location evidence="2">Cell membrane</location>
        <topology evidence="2">Multi-pass membrane protein</topology>
    </subcellularLocation>
</comment>
<feature type="transmembrane region" description="Helical" evidence="13">
    <location>
        <begin position="131"/>
        <end position="153"/>
    </location>
</feature>